<dbReference type="Proteomes" id="UP000010475">
    <property type="component" value="Chromosome"/>
</dbReference>
<dbReference type="HOGENOM" id="CLU_1218160_0_0_3"/>
<evidence type="ECO:0000313" key="1">
    <source>
        <dbReference type="EMBL" id="AFZ27381.1"/>
    </source>
</evidence>
<dbReference type="AlphaFoldDB" id="K9X5N0"/>
<sequence>MLLYHGTCFENVPGILSQGLLPRASENGNWFDEYKSRPDAVYLSDAYAPYYAHMCGVLKMKIWMGALIEIDIDLVEKHNFYPDEDFLAHSNLDLEVGKEITERTKYFSENLESYQYLWKDSLQQMGNCCYIGAIPLSAISRVTTWRWDDVEILKKWIYDYVWYNNGVSIFADQAEEQLYRLLTKCFAKREVDLEQLLLLQKKCAPEANLDDEYKATLITEMNKINIEYDKDTSSNN</sequence>
<reference evidence="1 2" key="1">
    <citation type="submission" date="2012-06" db="EMBL/GenBank/DDBJ databases">
        <title>Finished chromosome of genome of Cylindrospermum stagnale PCC 7417.</title>
        <authorList>
            <consortium name="US DOE Joint Genome Institute"/>
            <person name="Gugger M."/>
            <person name="Coursin T."/>
            <person name="Rippka R."/>
            <person name="Tandeau De Marsac N."/>
            <person name="Huntemann M."/>
            <person name="Wei C.-L."/>
            <person name="Han J."/>
            <person name="Detter J.C."/>
            <person name="Han C."/>
            <person name="Tapia R."/>
            <person name="Chen A."/>
            <person name="Kyrpides N."/>
            <person name="Mavromatis K."/>
            <person name="Markowitz V."/>
            <person name="Szeto E."/>
            <person name="Ivanova N."/>
            <person name="Pagani I."/>
            <person name="Pati A."/>
            <person name="Goodwin L."/>
            <person name="Nordberg H.P."/>
            <person name="Cantor M.N."/>
            <person name="Hua S.X."/>
            <person name="Woyke T."/>
            <person name="Kerfeld C.A."/>
        </authorList>
    </citation>
    <scope>NUCLEOTIDE SEQUENCE [LARGE SCALE GENOMIC DNA]</scope>
    <source>
        <strain evidence="1 2">PCC 7417</strain>
    </source>
</reference>
<keyword evidence="2" id="KW-1185">Reference proteome</keyword>
<dbReference type="RefSeq" id="WP_015210616.1">
    <property type="nucleotide sequence ID" value="NC_019757.1"/>
</dbReference>
<dbReference type="EMBL" id="CP003642">
    <property type="protein sequence ID" value="AFZ27381.1"/>
    <property type="molecule type" value="Genomic_DNA"/>
</dbReference>
<evidence type="ECO:0000313" key="2">
    <source>
        <dbReference type="Proteomes" id="UP000010475"/>
    </source>
</evidence>
<name>K9X5N0_9NOST</name>
<protein>
    <submittedName>
        <fullName evidence="1">Uncharacterized protein</fullName>
    </submittedName>
</protein>
<dbReference type="KEGG" id="csg:Cylst_5356"/>
<gene>
    <name evidence="1" type="ORF">Cylst_5356</name>
</gene>
<accession>K9X5N0</accession>
<proteinExistence type="predicted"/>
<organism evidence="1 2">
    <name type="scientific">Cylindrospermum stagnale PCC 7417</name>
    <dbReference type="NCBI Taxonomy" id="56107"/>
    <lineage>
        <taxon>Bacteria</taxon>
        <taxon>Bacillati</taxon>
        <taxon>Cyanobacteriota</taxon>
        <taxon>Cyanophyceae</taxon>
        <taxon>Nostocales</taxon>
        <taxon>Nostocaceae</taxon>
        <taxon>Cylindrospermum</taxon>
    </lineage>
</organism>